<protein>
    <submittedName>
        <fullName evidence="1">Uncharacterized protein</fullName>
    </submittedName>
</protein>
<dbReference type="OrthoDB" id="1495682at2"/>
<evidence type="ECO:0000313" key="1">
    <source>
        <dbReference type="EMBL" id="RED95559.1"/>
    </source>
</evidence>
<comment type="caution">
    <text evidence="1">The sequence shown here is derived from an EMBL/GenBank/DDBJ whole genome shotgun (WGS) entry which is preliminary data.</text>
</comment>
<organism evidence="1 2">
    <name type="scientific">Marinoscillum furvescens DSM 4134</name>
    <dbReference type="NCBI Taxonomy" id="1122208"/>
    <lineage>
        <taxon>Bacteria</taxon>
        <taxon>Pseudomonadati</taxon>
        <taxon>Bacteroidota</taxon>
        <taxon>Cytophagia</taxon>
        <taxon>Cytophagales</taxon>
        <taxon>Reichenbachiellaceae</taxon>
        <taxon>Marinoscillum</taxon>
    </lineage>
</organism>
<gene>
    <name evidence="1" type="ORF">C7460_1178</name>
</gene>
<dbReference type="Proteomes" id="UP000256779">
    <property type="component" value="Unassembled WGS sequence"/>
</dbReference>
<reference evidence="1 2" key="1">
    <citation type="submission" date="2018-07" db="EMBL/GenBank/DDBJ databases">
        <title>Genomic Encyclopedia of Type Strains, Phase IV (KMG-IV): sequencing the most valuable type-strain genomes for metagenomic binning, comparative biology and taxonomic classification.</title>
        <authorList>
            <person name="Goeker M."/>
        </authorList>
    </citation>
    <scope>NUCLEOTIDE SEQUENCE [LARGE SCALE GENOMIC DNA]</scope>
    <source>
        <strain evidence="1 2">DSM 4134</strain>
    </source>
</reference>
<evidence type="ECO:0000313" key="2">
    <source>
        <dbReference type="Proteomes" id="UP000256779"/>
    </source>
</evidence>
<dbReference type="EMBL" id="QREG01000017">
    <property type="protein sequence ID" value="RED95559.1"/>
    <property type="molecule type" value="Genomic_DNA"/>
</dbReference>
<dbReference type="RefSeq" id="WP_115869204.1">
    <property type="nucleotide sequence ID" value="NZ_QREG01000017.1"/>
</dbReference>
<dbReference type="AlphaFoldDB" id="A0A3D9KZ42"/>
<keyword evidence="2" id="KW-1185">Reference proteome</keyword>
<name>A0A3D9KZ42_MARFU</name>
<proteinExistence type="predicted"/>
<accession>A0A3D9KZ42</accession>
<sequence>MPVYKLKAKNKYGDMPKGYEFQVPSSTTPKPNASEVEKIIKNLGFDAKAQSYESAGNFDVTKMG</sequence>